<dbReference type="AlphaFoldDB" id="A0A485LWS7"/>
<sequence>MAERAVRVGQLENTSLKVFAVVSLVLYIYSLIIVILFTAMGGVMDQCWERALYRQKNILFLFLSSR</sequence>
<feature type="transmembrane region" description="Helical" evidence="1">
    <location>
        <begin position="20"/>
        <end position="44"/>
    </location>
</feature>
<keyword evidence="1" id="KW-0812">Transmembrane</keyword>
<accession>A0A485LWS7</accession>
<protein>
    <submittedName>
        <fullName evidence="2">Uncharacterized protein</fullName>
    </submittedName>
</protein>
<organism evidence="2">
    <name type="scientific">anaerobic digester metagenome</name>
    <dbReference type="NCBI Taxonomy" id="1263854"/>
    <lineage>
        <taxon>unclassified sequences</taxon>
        <taxon>metagenomes</taxon>
        <taxon>ecological metagenomes</taxon>
    </lineage>
</organism>
<keyword evidence="1" id="KW-1133">Transmembrane helix</keyword>
<reference evidence="2" key="1">
    <citation type="submission" date="2019-03" db="EMBL/GenBank/DDBJ databases">
        <authorList>
            <person name="Hao L."/>
        </authorList>
    </citation>
    <scope>NUCLEOTIDE SEQUENCE</scope>
</reference>
<proteinExistence type="predicted"/>
<dbReference type="EMBL" id="CAADRN010000099">
    <property type="protein sequence ID" value="VFU12749.1"/>
    <property type="molecule type" value="Genomic_DNA"/>
</dbReference>
<evidence type="ECO:0000313" key="2">
    <source>
        <dbReference type="EMBL" id="VFU12749.1"/>
    </source>
</evidence>
<keyword evidence="1" id="KW-0472">Membrane</keyword>
<name>A0A485LWS7_9ZZZZ</name>
<evidence type="ECO:0000256" key="1">
    <source>
        <dbReference type="SAM" id="Phobius"/>
    </source>
</evidence>
<gene>
    <name evidence="2" type="ORF">SCFA_1880005</name>
</gene>